<dbReference type="InterPro" id="IPR015943">
    <property type="entry name" value="WD40/YVTN_repeat-like_dom_sf"/>
</dbReference>
<evidence type="ECO:0000256" key="5">
    <source>
        <dbReference type="SAM" id="MobiDB-lite"/>
    </source>
</evidence>
<name>A0A336MK58_CULSO</name>
<evidence type="ECO:0000256" key="1">
    <source>
        <dbReference type="ARBA" id="ARBA00009422"/>
    </source>
</evidence>
<dbReference type="PROSITE" id="PS50089">
    <property type="entry name" value="ZF_RING_2"/>
    <property type="match status" value="1"/>
</dbReference>
<dbReference type="EMBL" id="UFQS01001291">
    <property type="protein sequence ID" value="SSX10149.1"/>
    <property type="molecule type" value="Genomic_DNA"/>
</dbReference>
<dbReference type="GO" id="GO:0006623">
    <property type="term" value="P:protein targeting to vacuole"/>
    <property type="evidence" value="ECO:0007669"/>
    <property type="project" value="InterPro"/>
</dbReference>
<keyword evidence="2 4" id="KW-0863">Zinc-finger</keyword>
<reference evidence="8" key="2">
    <citation type="submission" date="2018-07" db="EMBL/GenBank/DDBJ databases">
        <authorList>
            <person name="Quirk P.G."/>
            <person name="Krulwich T.A."/>
        </authorList>
    </citation>
    <scope>NUCLEOTIDE SEQUENCE</scope>
</reference>
<dbReference type="GO" id="GO:0030897">
    <property type="term" value="C:HOPS complex"/>
    <property type="evidence" value="ECO:0007669"/>
    <property type="project" value="TreeGrafter"/>
</dbReference>
<dbReference type="Pfam" id="PF23410">
    <property type="entry name" value="Beta-prop_VPS8"/>
    <property type="match status" value="1"/>
</dbReference>
<dbReference type="Pfam" id="PF23556">
    <property type="entry name" value="TPR_Vps41"/>
    <property type="match status" value="1"/>
</dbReference>
<dbReference type="InterPro" id="IPR025941">
    <property type="entry name" value="Vps8_central_dom"/>
</dbReference>
<dbReference type="Gene3D" id="3.30.40.10">
    <property type="entry name" value="Zinc/RING finger domain, C3HC4 (zinc finger)"/>
    <property type="match status" value="1"/>
</dbReference>
<gene>
    <name evidence="8" type="primary">CSON001828</name>
</gene>
<comment type="similarity">
    <text evidence="1">Belongs to the VPS8 family.</text>
</comment>
<organism evidence="8">
    <name type="scientific">Culicoides sonorensis</name>
    <name type="common">Biting midge</name>
    <dbReference type="NCBI Taxonomy" id="179676"/>
    <lineage>
        <taxon>Eukaryota</taxon>
        <taxon>Metazoa</taxon>
        <taxon>Ecdysozoa</taxon>
        <taxon>Arthropoda</taxon>
        <taxon>Hexapoda</taxon>
        <taxon>Insecta</taxon>
        <taxon>Pterygota</taxon>
        <taxon>Neoptera</taxon>
        <taxon>Endopterygota</taxon>
        <taxon>Diptera</taxon>
        <taxon>Nematocera</taxon>
        <taxon>Chironomoidea</taxon>
        <taxon>Ceratopogonidae</taxon>
        <taxon>Ceratopogoninae</taxon>
        <taxon>Culicoides</taxon>
        <taxon>Monoculicoides</taxon>
    </lineage>
</organism>
<evidence type="ECO:0000256" key="3">
    <source>
        <dbReference type="ARBA" id="ARBA00022833"/>
    </source>
</evidence>
<dbReference type="PANTHER" id="PTHR12616">
    <property type="entry name" value="VACUOLAR PROTEIN SORTING VPS41"/>
    <property type="match status" value="1"/>
</dbReference>
<keyword evidence="3" id="KW-0862">Zinc</keyword>
<dbReference type="GO" id="GO:0034058">
    <property type="term" value="P:endosomal vesicle fusion"/>
    <property type="evidence" value="ECO:0007669"/>
    <property type="project" value="TreeGrafter"/>
</dbReference>
<dbReference type="InterPro" id="IPR013083">
    <property type="entry name" value="Znf_RING/FYVE/PHD"/>
</dbReference>
<accession>A0A336MK58</accession>
<feature type="compositionally biased region" description="Low complexity" evidence="5">
    <location>
        <begin position="72"/>
        <end position="93"/>
    </location>
</feature>
<dbReference type="SUPFAM" id="SSF57850">
    <property type="entry name" value="RING/U-box"/>
    <property type="match status" value="1"/>
</dbReference>
<evidence type="ECO:0000259" key="6">
    <source>
        <dbReference type="PROSITE" id="PS50089"/>
    </source>
</evidence>
<dbReference type="Pfam" id="PF12816">
    <property type="entry name" value="TPR_Vps8"/>
    <property type="match status" value="1"/>
</dbReference>
<protein>
    <submittedName>
        <fullName evidence="8">CSON001828 protein</fullName>
    </submittedName>
</protein>
<dbReference type="GO" id="GO:0005770">
    <property type="term" value="C:late endosome"/>
    <property type="evidence" value="ECO:0007669"/>
    <property type="project" value="TreeGrafter"/>
</dbReference>
<reference evidence="7" key="1">
    <citation type="submission" date="2018-04" db="EMBL/GenBank/DDBJ databases">
        <authorList>
            <person name="Go L.Y."/>
            <person name="Mitchell J.A."/>
        </authorList>
    </citation>
    <scope>NUCLEOTIDE SEQUENCE</scope>
    <source>
        <tissue evidence="7">Whole organism</tissue>
    </source>
</reference>
<dbReference type="InterPro" id="IPR045111">
    <property type="entry name" value="Vps41/Vps8"/>
</dbReference>
<dbReference type="AlphaFoldDB" id="A0A336MK58"/>
<proteinExistence type="inferred from homology"/>
<dbReference type="InterPro" id="IPR001841">
    <property type="entry name" value="Znf_RING"/>
</dbReference>
<evidence type="ECO:0000256" key="2">
    <source>
        <dbReference type="ARBA" id="ARBA00022771"/>
    </source>
</evidence>
<dbReference type="PANTHER" id="PTHR12616:SF8">
    <property type="entry name" value="VACUOLAR PROTEIN SORTING-ASSOCIATED PROTEIN 8 HOMOLOG"/>
    <property type="match status" value="1"/>
</dbReference>
<dbReference type="GO" id="GO:0008270">
    <property type="term" value="F:zinc ion binding"/>
    <property type="evidence" value="ECO:0007669"/>
    <property type="project" value="UniProtKB-KW"/>
</dbReference>
<dbReference type="EMBL" id="UFQT01001291">
    <property type="protein sequence ID" value="SSX29871.1"/>
    <property type="molecule type" value="Genomic_DNA"/>
</dbReference>
<evidence type="ECO:0000256" key="4">
    <source>
        <dbReference type="PROSITE-ProRule" id="PRU00175"/>
    </source>
</evidence>
<feature type="region of interest" description="Disordered" evidence="5">
    <location>
        <begin position="67"/>
        <end position="93"/>
    </location>
</feature>
<sequence length="1241" mass="140117">MNSIKASSLQSLVESDHGSNDSLLAESLQLDIEELDDAEYSIPQLDTMPTLESVLNELNGDDDGSNFDQLFPKSSIMPPTPTPSTTSSDASRPGNASILRLVFLKAVSTQITSASDRIGAGLATCVAVSQTIAVGMSHGHILMFSESQTLKWCCQDFLQDGAVSCLAFNDDDSRLLVGYARGRLVMLDTNKGNVLRSLMDVVAPNTGLLHIKWTDKPTLALCSDTGGSVWSLNFTRRMGIRGCESRCLFSGARGEVCTFEPLLFHEEDHPLRHYTIAALATLSKFFVVMIRPRLRVIKFHPLPGPAESLPLLAWQLVLIQLADSTKTVDPVLATARGNNVFFHQLAFNGGKISLLFLRHIKLQYNLLAMHWLGPKSIAYLDSLEQLHLSDVRTNKELDLIDVSGLGLVYSSAQFKGLATGGNVSPAFALAGSYACYNSVVAFGSQLYILGGRNLHVVNARAWSERLAYLTSSQRWDEALEIAIEGYRNASDKYRRLHVAKDRILELIEDYIKSTNRSPELYLDAVMSCLIEINETSILWGELWERLYTPDTYLNLITTHIENDDLSVISPAVGQALCVYWLERDPDKLEELLLKLDWKCLDLHQVLTISKKAKLYRAQIYLNANALCDFTASLIDLIPLINSEPNLGNHLLVYISSCLAGRGYPTGQIPDDMVQNVKHDVLRCLTAYHSVQSIDNELPYPYMRALLEYSVRETINVLSLAFQEKEFNGDLGLSQRQRIMNILLEVLSPEHSTWSQRSCLLNFIASQVATTKNLPESDVFLSQVIPYLTKEIIPDETPREHSEREQAWLELLRAKCLPHIPTEHLIELSQNARCHRVTEFLLIDEKRYDEILATYLCDSRRHIELIHYLFRYASHPERKIFEQLSSNFNAFLDVNFEHVTKVVIEHYKDKIKDLAESLPTKSHNLFLFLDTLVREGITLDPNLHEIYVDLLCIHNPSNVLDFLKSTAETYRLQEVLDICNSHKINDACVYLNEKIGNYEAAYQLSIEMLQSSDQNMEERGNEITGLCTRASQLLSSQEKEKLWFAWLEVIMNCSELYSIMKSALHAASAHVDLTNLVQLVLTHSARQGNFGDIKDILVCMLSNSKYEAFSLKQAASILSTDLFNKLESDLKKSRKGLCIKTVKCMVCRKKLRHFDQKVFIFGSCGHALHEACAEIQRKLLGHMECPRCGETLEDDQVSLELNKTSNKYLENVKISSSMNLETRAPPYLQNTANRSMEFYFDY</sequence>
<keyword evidence="2 4" id="KW-0479">Metal-binding</keyword>
<dbReference type="Gene3D" id="2.130.10.10">
    <property type="entry name" value="YVTN repeat-like/Quinoprotein amine dehydrogenase"/>
    <property type="match status" value="1"/>
</dbReference>
<dbReference type="VEuPathDB" id="VectorBase:CSON001828"/>
<evidence type="ECO:0000313" key="8">
    <source>
        <dbReference type="EMBL" id="SSX29871.1"/>
    </source>
</evidence>
<evidence type="ECO:0000313" key="7">
    <source>
        <dbReference type="EMBL" id="SSX10149.1"/>
    </source>
</evidence>
<dbReference type="SUPFAM" id="SSF69322">
    <property type="entry name" value="Tricorn protease domain 2"/>
    <property type="match status" value="1"/>
</dbReference>
<feature type="domain" description="RING-type" evidence="6">
    <location>
        <begin position="1143"/>
        <end position="1187"/>
    </location>
</feature>